<organism evidence="1 2">
    <name type="scientific">Citrus x changshan-huyou</name>
    <dbReference type="NCBI Taxonomy" id="2935761"/>
    <lineage>
        <taxon>Eukaryota</taxon>
        <taxon>Viridiplantae</taxon>
        <taxon>Streptophyta</taxon>
        <taxon>Embryophyta</taxon>
        <taxon>Tracheophyta</taxon>
        <taxon>Spermatophyta</taxon>
        <taxon>Magnoliopsida</taxon>
        <taxon>eudicotyledons</taxon>
        <taxon>Gunneridae</taxon>
        <taxon>Pentapetalae</taxon>
        <taxon>rosids</taxon>
        <taxon>malvids</taxon>
        <taxon>Sapindales</taxon>
        <taxon>Rutaceae</taxon>
        <taxon>Aurantioideae</taxon>
        <taxon>Citrus</taxon>
    </lineage>
</organism>
<evidence type="ECO:0000313" key="1">
    <source>
        <dbReference type="EMBL" id="KAK9223160.1"/>
    </source>
</evidence>
<keyword evidence="2" id="KW-1185">Reference proteome</keyword>
<comment type="caution">
    <text evidence="1">The sequence shown here is derived from an EMBL/GenBank/DDBJ whole genome shotgun (WGS) entry which is preliminary data.</text>
</comment>
<reference evidence="1 2" key="1">
    <citation type="submission" date="2024-05" db="EMBL/GenBank/DDBJ databases">
        <title>Haplotype-resolved chromosome-level genome assembly of Huyou (Citrus changshanensis).</title>
        <authorList>
            <person name="Miao C."/>
            <person name="Chen W."/>
            <person name="Wu Y."/>
            <person name="Wang L."/>
            <person name="Zhao S."/>
            <person name="Grierson D."/>
            <person name="Xu C."/>
            <person name="Chen K."/>
        </authorList>
    </citation>
    <scope>NUCLEOTIDE SEQUENCE [LARGE SCALE GENOMIC DNA]</scope>
    <source>
        <strain evidence="1">01-14</strain>
        <tissue evidence="1">Leaf</tissue>
    </source>
</reference>
<sequence>MEDKGTNLDKHVEAFRFQWGSQYGKEKSLNFLDLEKRGIGNLERPPTTNTFKATDMQKNEDFSCAAASLRHAGDAVAALLGGWVVGYGLRGRCSLLLLLDGGSLMADAGWTLLESGDARCCWLAAARTVRRQRGDTVTVSEILSGCSLALLTKSQIMVLTI</sequence>
<accession>A0AAP0MWC0</accession>
<dbReference type="EMBL" id="JBCGBO010000002">
    <property type="protein sequence ID" value="KAK9223160.1"/>
    <property type="molecule type" value="Genomic_DNA"/>
</dbReference>
<dbReference type="AlphaFoldDB" id="A0AAP0MWC0"/>
<evidence type="ECO:0000313" key="2">
    <source>
        <dbReference type="Proteomes" id="UP001428341"/>
    </source>
</evidence>
<dbReference type="Proteomes" id="UP001428341">
    <property type="component" value="Unassembled WGS sequence"/>
</dbReference>
<protein>
    <submittedName>
        <fullName evidence="1">Uncharacterized protein</fullName>
    </submittedName>
</protein>
<name>A0AAP0MWC0_9ROSI</name>
<gene>
    <name evidence="1" type="ORF">WN944_011602</name>
</gene>
<proteinExistence type="predicted"/>